<gene>
    <name evidence="1" type="ORF">GCK32_002275</name>
</gene>
<protein>
    <submittedName>
        <fullName evidence="1">Uncharacterized protein</fullName>
    </submittedName>
</protein>
<evidence type="ECO:0000313" key="2">
    <source>
        <dbReference type="Proteomes" id="UP001331761"/>
    </source>
</evidence>
<sequence>MHEKPSSQNIDFLEENYVYRGRVNGLNIHAYNQYQRSSAPLRAHRIFIASAFSPPISEPISSAAPRCVLRRRLQATSPTGRSGNIRSTVWIQYPVNDCIQYSVNYARKLAASNQ</sequence>
<accession>A0AAN8F319</accession>
<dbReference type="AlphaFoldDB" id="A0AAN8F319"/>
<organism evidence="1 2">
    <name type="scientific">Trichostrongylus colubriformis</name>
    <name type="common">Black scour worm</name>
    <dbReference type="NCBI Taxonomy" id="6319"/>
    <lineage>
        <taxon>Eukaryota</taxon>
        <taxon>Metazoa</taxon>
        <taxon>Ecdysozoa</taxon>
        <taxon>Nematoda</taxon>
        <taxon>Chromadorea</taxon>
        <taxon>Rhabditida</taxon>
        <taxon>Rhabditina</taxon>
        <taxon>Rhabditomorpha</taxon>
        <taxon>Strongyloidea</taxon>
        <taxon>Trichostrongylidae</taxon>
        <taxon>Trichostrongylus</taxon>
    </lineage>
</organism>
<comment type="caution">
    <text evidence="1">The sequence shown here is derived from an EMBL/GenBank/DDBJ whole genome shotgun (WGS) entry which is preliminary data.</text>
</comment>
<evidence type="ECO:0000313" key="1">
    <source>
        <dbReference type="EMBL" id="KAK5972495.1"/>
    </source>
</evidence>
<proteinExistence type="predicted"/>
<dbReference type="Proteomes" id="UP001331761">
    <property type="component" value="Unassembled WGS sequence"/>
</dbReference>
<name>A0AAN8F319_TRICO</name>
<keyword evidence="2" id="KW-1185">Reference proteome</keyword>
<reference evidence="1 2" key="1">
    <citation type="submission" date="2019-10" db="EMBL/GenBank/DDBJ databases">
        <title>Assembly and Annotation for the nematode Trichostrongylus colubriformis.</title>
        <authorList>
            <person name="Martin J."/>
        </authorList>
    </citation>
    <scope>NUCLEOTIDE SEQUENCE [LARGE SCALE GENOMIC DNA]</scope>
    <source>
        <strain evidence="1">G859</strain>
        <tissue evidence="1">Whole worm</tissue>
    </source>
</reference>
<dbReference type="EMBL" id="WIXE01016602">
    <property type="protein sequence ID" value="KAK5972495.1"/>
    <property type="molecule type" value="Genomic_DNA"/>
</dbReference>